<proteinExistence type="inferred from homology"/>
<feature type="binding site" evidence="10">
    <location>
        <position position="271"/>
    </location>
    <ligand>
        <name>Zn(2+)</name>
        <dbReference type="ChEBI" id="CHEBI:29105"/>
    </ligand>
</feature>
<keyword evidence="3 10" id="KW-0479">Metal-binding</keyword>
<dbReference type="OrthoDB" id="9809485at2"/>
<evidence type="ECO:0000256" key="4">
    <source>
        <dbReference type="ARBA" id="ARBA00022730"/>
    </source>
</evidence>
<dbReference type="PROSITE" id="PS51721">
    <property type="entry name" value="G_CP"/>
    <property type="match status" value="1"/>
</dbReference>
<dbReference type="InterPro" id="IPR010914">
    <property type="entry name" value="RsgA_GTPase_dom"/>
</dbReference>
<dbReference type="GO" id="GO:0003924">
    <property type="term" value="F:GTPase activity"/>
    <property type="evidence" value="ECO:0007669"/>
    <property type="project" value="UniProtKB-UniRule"/>
</dbReference>
<keyword evidence="4 10" id="KW-0699">rRNA-binding</keyword>
<feature type="binding site" evidence="10">
    <location>
        <position position="278"/>
    </location>
    <ligand>
        <name>Zn(2+)</name>
        <dbReference type="ChEBI" id="CHEBI:29105"/>
    </ligand>
</feature>
<dbReference type="Pfam" id="PF03193">
    <property type="entry name" value="RsgA_GTPase"/>
    <property type="match status" value="1"/>
</dbReference>
<dbReference type="RefSeq" id="WP_015935612.1">
    <property type="nucleotide sequence ID" value="NC_011886.1"/>
</dbReference>
<dbReference type="GO" id="GO:0042274">
    <property type="term" value="P:ribosomal small subunit biogenesis"/>
    <property type="evidence" value="ECO:0007669"/>
    <property type="project" value="UniProtKB-UniRule"/>
</dbReference>
<dbReference type="GO" id="GO:0005525">
    <property type="term" value="F:GTP binding"/>
    <property type="evidence" value="ECO:0007669"/>
    <property type="project" value="UniProtKB-UniRule"/>
</dbReference>
<evidence type="ECO:0000313" key="14">
    <source>
        <dbReference type="EMBL" id="ACL38385.1"/>
    </source>
</evidence>
<feature type="binding site" evidence="10">
    <location>
        <position position="284"/>
    </location>
    <ligand>
        <name>Zn(2+)</name>
        <dbReference type="ChEBI" id="CHEBI:29105"/>
    </ligand>
</feature>
<dbReference type="Gene3D" id="1.10.40.50">
    <property type="entry name" value="Probable gtpase engc, domain 3"/>
    <property type="match status" value="1"/>
</dbReference>
<keyword evidence="15" id="KW-1185">Reference proteome</keyword>
<evidence type="ECO:0000256" key="3">
    <source>
        <dbReference type="ARBA" id="ARBA00022723"/>
    </source>
</evidence>
<accession>B8HA01</accession>
<dbReference type="HAMAP" id="MF_01820">
    <property type="entry name" value="GTPase_RsgA"/>
    <property type="match status" value="1"/>
</dbReference>
<dbReference type="NCBIfam" id="TIGR00157">
    <property type="entry name" value="ribosome small subunit-dependent GTPase A"/>
    <property type="match status" value="1"/>
</dbReference>
<evidence type="ECO:0000256" key="7">
    <source>
        <dbReference type="ARBA" id="ARBA00022833"/>
    </source>
</evidence>
<dbReference type="GO" id="GO:0019843">
    <property type="term" value="F:rRNA binding"/>
    <property type="evidence" value="ECO:0007669"/>
    <property type="project" value="UniProtKB-KW"/>
</dbReference>
<feature type="domain" description="CP-type G" evidence="13">
    <location>
        <begin position="96"/>
        <end position="248"/>
    </location>
</feature>
<feature type="domain" description="EngC GTPase" evidence="12">
    <location>
        <begin position="102"/>
        <end position="246"/>
    </location>
</feature>
<reference evidence="14" key="1">
    <citation type="submission" date="2009-01" db="EMBL/GenBank/DDBJ databases">
        <title>Complete sequence of chromosome of Arthrobacter chlorophenolicus A6.</title>
        <authorList>
            <consortium name="US DOE Joint Genome Institute"/>
            <person name="Lucas S."/>
            <person name="Copeland A."/>
            <person name="Lapidus A."/>
            <person name="Glavina del Rio T."/>
            <person name="Tice H."/>
            <person name="Bruce D."/>
            <person name="Goodwin L."/>
            <person name="Pitluck S."/>
            <person name="Goltsman E."/>
            <person name="Clum A."/>
            <person name="Larimer F."/>
            <person name="Land M."/>
            <person name="Hauser L."/>
            <person name="Kyrpides N."/>
            <person name="Mikhailova N."/>
            <person name="Jansson J."/>
            <person name="Richardson P."/>
        </authorList>
    </citation>
    <scope>NUCLEOTIDE SEQUENCE [LARGE SCALE GENOMIC DNA]</scope>
    <source>
        <strain evidence="14">A6</strain>
    </source>
</reference>
<comment type="cofactor">
    <cofactor evidence="10">
        <name>Zn(2+)</name>
        <dbReference type="ChEBI" id="CHEBI:29105"/>
    </cofactor>
    <text evidence="10">Binds 1 zinc ion per subunit.</text>
</comment>
<dbReference type="PROSITE" id="PS50936">
    <property type="entry name" value="ENGC_GTPASE"/>
    <property type="match status" value="1"/>
</dbReference>
<sequence length="340" mass="36735">MTERTDLVMLGWTPDDEESFLEQTEAQIARVVIVHGGHAEVMSASGTENVTETVLFSSTLDTTPVAGDWVAVLQGTIVEVAPRRTSMARPDPGGNRTQVLAANIDLILVVVAADPIPSLNAIERMQVMAWDSGATPVLVLTKADQCSDLDEVLEHVAPVSSGLETIVTSITDGRGLSLLHDRVENLTTTMLGASGAGKTSLLNALHGTDAATAPVRRDGQGRHTTTTRRLFPMPWGGVMLDIPGIRSLALQAGQEGISDTFADISELSYHCRFSDCLHERTAGCAVAAAVADGRLSARRLDSWLAVQRELSFQERRRDPAAMAEQRKRWKQATKMSRKSR</sequence>
<feature type="compositionally biased region" description="Basic residues" evidence="11">
    <location>
        <begin position="327"/>
        <end position="340"/>
    </location>
</feature>
<dbReference type="KEGG" id="ach:Achl_0386"/>
<feature type="binding site" evidence="10">
    <location>
        <position position="276"/>
    </location>
    <ligand>
        <name>Zn(2+)</name>
        <dbReference type="ChEBI" id="CHEBI:29105"/>
    </ligand>
</feature>
<feature type="binding site" evidence="10">
    <location>
        <begin position="192"/>
        <end position="200"/>
    </location>
    <ligand>
        <name>GTP</name>
        <dbReference type="ChEBI" id="CHEBI:37565"/>
    </ligand>
</feature>
<keyword evidence="7 10" id="KW-0862">Zinc</keyword>
<dbReference type="InterPro" id="IPR030378">
    <property type="entry name" value="G_CP_dom"/>
</dbReference>
<evidence type="ECO:0000256" key="1">
    <source>
        <dbReference type="ARBA" id="ARBA00022490"/>
    </source>
</evidence>
<evidence type="ECO:0000256" key="6">
    <source>
        <dbReference type="ARBA" id="ARBA00022801"/>
    </source>
</evidence>
<name>B8HA01_PSECP</name>
<evidence type="ECO:0000256" key="8">
    <source>
        <dbReference type="ARBA" id="ARBA00022884"/>
    </source>
</evidence>
<dbReference type="CDD" id="cd01854">
    <property type="entry name" value="YjeQ_EngC"/>
    <property type="match status" value="1"/>
</dbReference>
<dbReference type="PANTHER" id="PTHR32120">
    <property type="entry name" value="SMALL RIBOSOMAL SUBUNIT BIOGENESIS GTPASE RSGA"/>
    <property type="match status" value="1"/>
</dbReference>
<dbReference type="GO" id="GO:0046872">
    <property type="term" value="F:metal ion binding"/>
    <property type="evidence" value="ECO:0007669"/>
    <property type="project" value="UniProtKB-KW"/>
</dbReference>
<protein>
    <recommendedName>
        <fullName evidence="10">Small ribosomal subunit biogenesis GTPase RsgA</fullName>
        <ecNumber evidence="10">3.6.1.-</ecNumber>
    </recommendedName>
</protein>
<comment type="subunit">
    <text evidence="10">Monomer. Associates with 30S ribosomal subunit, binds 16S rRNA.</text>
</comment>
<dbReference type="AlphaFoldDB" id="B8HA01"/>
<dbReference type="EC" id="3.6.1.-" evidence="10"/>
<dbReference type="GO" id="GO:0005737">
    <property type="term" value="C:cytoplasm"/>
    <property type="evidence" value="ECO:0007669"/>
    <property type="project" value="UniProtKB-SubCell"/>
</dbReference>
<evidence type="ECO:0000313" key="15">
    <source>
        <dbReference type="Proteomes" id="UP000002505"/>
    </source>
</evidence>
<keyword evidence="6 10" id="KW-0378">Hydrolase</keyword>
<dbReference type="Proteomes" id="UP000002505">
    <property type="component" value="Chromosome"/>
</dbReference>
<dbReference type="Gene3D" id="3.40.50.300">
    <property type="entry name" value="P-loop containing nucleotide triphosphate hydrolases"/>
    <property type="match status" value="1"/>
</dbReference>
<dbReference type="eggNOG" id="COG1162">
    <property type="taxonomic scope" value="Bacteria"/>
</dbReference>
<evidence type="ECO:0000256" key="5">
    <source>
        <dbReference type="ARBA" id="ARBA00022741"/>
    </source>
</evidence>
<keyword evidence="5 10" id="KW-0547">Nucleotide-binding</keyword>
<comment type="similarity">
    <text evidence="10">Belongs to the TRAFAC class YlqF/YawG GTPase family. RsgA subfamily.</text>
</comment>
<comment type="subcellular location">
    <subcellularLocation>
        <location evidence="10">Cytoplasm</location>
    </subcellularLocation>
</comment>
<evidence type="ECO:0000256" key="2">
    <source>
        <dbReference type="ARBA" id="ARBA00022517"/>
    </source>
</evidence>
<dbReference type="InterPro" id="IPR004881">
    <property type="entry name" value="Ribosome_biogen_GTPase_RsgA"/>
</dbReference>
<keyword evidence="8 10" id="KW-0694">RNA-binding</keyword>
<organism evidence="14 15">
    <name type="scientific">Pseudarthrobacter chlorophenolicus (strain ATCC 700700 / DSM 12829 / CIP 107037 / JCM 12360 / KCTC 9906 / NCIMB 13794 / A6)</name>
    <name type="common">Arthrobacter chlorophenolicus</name>
    <dbReference type="NCBI Taxonomy" id="452863"/>
    <lineage>
        <taxon>Bacteria</taxon>
        <taxon>Bacillati</taxon>
        <taxon>Actinomycetota</taxon>
        <taxon>Actinomycetes</taxon>
        <taxon>Micrococcales</taxon>
        <taxon>Micrococcaceae</taxon>
        <taxon>Pseudarthrobacter</taxon>
    </lineage>
</organism>
<evidence type="ECO:0000256" key="11">
    <source>
        <dbReference type="SAM" id="MobiDB-lite"/>
    </source>
</evidence>
<evidence type="ECO:0000256" key="10">
    <source>
        <dbReference type="HAMAP-Rule" id="MF_01820"/>
    </source>
</evidence>
<dbReference type="EMBL" id="CP001341">
    <property type="protein sequence ID" value="ACL38385.1"/>
    <property type="molecule type" value="Genomic_DNA"/>
</dbReference>
<evidence type="ECO:0000259" key="12">
    <source>
        <dbReference type="PROSITE" id="PS50936"/>
    </source>
</evidence>
<dbReference type="SUPFAM" id="SSF52540">
    <property type="entry name" value="P-loop containing nucleoside triphosphate hydrolases"/>
    <property type="match status" value="1"/>
</dbReference>
<keyword evidence="9 10" id="KW-0342">GTP-binding</keyword>
<dbReference type="InterPro" id="IPR027417">
    <property type="entry name" value="P-loop_NTPase"/>
</dbReference>
<comment type="function">
    <text evidence="10">One of several proteins that assist in the late maturation steps of the functional core of the 30S ribosomal subunit. Helps release RbfA from mature subunits. May play a role in the assembly of ribosomal proteins into the subunit. Circularly permuted GTPase that catalyzes slow GTP hydrolysis, GTPase activity is stimulated by the 30S ribosomal subunit.</text>
</comment>
<keyword evidence="1 10" id="KW-0963">Cytoplasm</keyword>
<gene>
    <name evidence="10" type="primary">rsgA</name>
    <name evidence="14" type="ordered locus">Achl_0386</name>
</gene>
<feature type="binding site" evidence="10">
    <location>
        <begin position="141"/>
        <end position="144"/>
    </location>
    <ligand>
        <name>GTP</name>
        <dbReference type="ChEBI" id="CHEBI:37565"/>
    </ligand>
</feature>
<evidence type="ECO:0000256" key="9">
    <source>
        <dbReference type="ARBA" id="ARBA00023134"/>
    </source>
</evidence>
<feature type="region of interest" description="Disordered" evidence="11">
    <location>
        <begin position="315"/>
        <end position="340"/>
    </location>
</feature>
<dbReference type="STRING" id="452863.Achl_0386"/>
<keyword evidence="2 10" id="KW-0690">Ribosome biogenesis</keyword>
<dbReference type="PANTHER" id="PTHR32120:SF10">
    <property type="entry name" value="SMALL RIBOSOMAL SUBUNIT BIOGENESIS GTPASE RSGA"/>
    <property type="match status" value="1"/>
</dbReference>
<evidence type="ECO:0000259" key="13">
    <source>
        <dbReference type="PROSITE" id="PS51721"/>
    </source>
</evidence>
<dbReference type="HOGENOM" id="CLU_033617_0_1_11"/>